<comment type="caution">
    <text evidence="2">The sequence shown here is derived from an EMBL/GenBank/DDBJ whole genome shotgun (WGS) entry which is preliminary data.</text>
</comment>
<dbReference type="PROSITE" id="PS50056">
    <property type="entry name" value="TYR_PHOSPHATASE_2"/>
    <property type="match status" value="1"/>
</dbReference>
<dbReference type="InterPro" id="IPR029021">
    <property type="entry name" value="Prot-tyrosine_phosphatase-like"/>
</dbReference>
<sequence>MRARRILGWTLVGGAAGCAASWLATSAAMLLLSERARAGVHRVPAPGIAKFARADARVWRGAAPTAEGYRWLRAQGVRTIVDLRAETPEPADAQGGASARVFGMPVVRIPVRDGRAPAPGQVRRFLDVVADARGPVFVHCGAGVGRTGSMVAAYLVGTGRAYAAAAARRSLAFGPPTLEQLAFMRGLDGPAARRPPRALVVFSRIADSPRRALARVRGM</sequence>
<dbReference type="Gene3D" id="3.90.190.10">
    <property type="entry name" value="Protein tyrosine phosphatase superfamily"/>
    <property type="match status" value="1"/>
</dbReference>
<reference evidence="3" key="1">
    <citation type="journal article" date="2019" name="Int. J. Syst. Evol. Microbiol.">
        <title>The Global Catalogue of Microorganisms (GCM) 10K type strain sequencing project: providing services to taxonomists for standard genome sequencing and annotation.</title>
        <authorList>
            <consortium name="The Broad Institute Genomics Platform"/>
            <consortium name="The Broad Institute Genome Sequencing Center for Infectious Disease"/>
            <person name="Wu L."/>
            <person name="Ma J."/>
        </authorList>
    </citation>
    <scope>NUCLEOTIDE SEQUENCE [LARGE SCALE GENOMIC DNA]</scope>
    <source>
        <strain evidence="3">JCM 31202</strain>
    </source>
</reference>
<dbReference type="InterPro" id="IPR016130">
    <property type="entry name" value="Tyr_Pase_AS"/>
</dbReference>
<dbReference type="InterPro" id="IPR055214">
    <property type="entry name" value="PTP-NADK"/>
</dbReference>
<evidence type="ECO:0000313" key="3">
    <source>
        <dbReference type="Proteomes" id="UP001596972"/>
    </source>
</evidence>
<organism evidence="2 3">
    <name type="scientific">Actinomadura sediminis</name>
    <dbReference type="NCBI Taxonomy" id="1038904"/>
    <lineage>
        <taxon>Bacteria</taxon>
        <taxon>Bacillati</taxon>
        <taxon>Actinomycetota</taxon>
        <taxon>Actinomycetes</taxon>
        <taxon>Streptosporangiales</taxon>
        <taxon>Thermomonosporaceae</taxon>
        <taxon>Actinomadura</taxon>
    </lineage>
</organism>
<dbReference type="PROSITE" id="PS51257">
    <property type="entry name" value="PROKAR_LIPOPROTEIN"/>
    <property type="match status" value="1"/>
</dbReference>
<proteinExistence type="predicted"/>
<dbReference type="InterPro" id="IPR000387">
    <property type="entry name" value="Tyr_Pase_dom"/>
</dbReference>
<gene>
    <name evidence="2" type="ORF">ACFQ11_24075</name>
</gene>
<dbReference type="PANTHER" id="PTHR23339">
    <property type="entry name" value="TYROSINE SPECIFIC PROTEIN PHOSPHATASE AND DUAL SPECIFICITY PROTEIN PHOSPHATASE"/>
    <property type="match status" value="1"/>
</dbReference>
<feature type="domain" description="Tyrosine specific protein phosphatases" evidence="1">
    <location>
        <begin position="123"/>
        <end position="156"/>
    </location>
</feature>
<name>A0ABW3ETF5_9ACTN</name>
<dbReference type="Pfam" id="PF22741">
    <property type="entry name" value="PTP-NADK"/>
    <property type="match status" value="1"/>
</dbReference>
<dbReference type="EMBL" id="JBHTJA010000056">
    <property type="protein sequence ID" value="MFD0903492.1"/>
    <property type="molecule type" value="Genomic_DNA"/>
</dbReference>
<evidence type="ECO:0000313" key="2">
    <source>
        <dbReference type="EMBL" id="MFD0903492.1"/>
    </source>
</evidence>
<accession>A0ABW3ETF5</accession>
<dbReference type="PROSITE" id="PS00383">
    <property type="entry name" value="TYR_PHOSPHATASE_1"/>
    <property type="match status" value="1"/>
</dbReference>
<protein>
    <submittedName>
        <fullName evidence="2">Dual specificity protein phosphatase family protein</fullName>
    </submittedName>
</protein>
<evidence type="ECO:0000259" key="1">
    <source>
        <dbReference type="PROSITE" id="PS50056"/>
    </source>
</evidence>
<dbReference type="InterPro" id="IPR050561">
    <property type="entry name" value="PTP"/>
</dbReference>
<dbReference type="RefSeq" id="WP_378302353.1">
    <property type="nucleotide sequence ID" value="NZ_JBHTJA010000056.1"/>
</dbReference>
<keyword evidence="3" id="KW-1185">Reference proteome</keyword>
<dbReference type="SUPFAM" id="SSF52799">
    <property type="entry name" value="(Phosphotyrosine protein) phosphatases II"/>
    <property type="match status" value="1"/>
</dbReference>
<dbReference type="Proteomes" id="UP001596972">
    <property type="component" value="Unassembled WGS sequence"/>
</dbReference>